<feature type="region of interest" description="Disordered" evidence="1">
    <location>
        <begin position="1"/>
        <end position="156"/>
    </location>
</feature>
<dbReference type="Proteomes" id="UP001234989">
    <property type="component" value="Chromosome 1"/>
</dbReference>
<dbReference type="Gene3D" id="2.80.10.50">
    <property type="match status" value="1"/>
</dbReference>
<dbReference type="PANTHER" id="PTHR31257:SF2">
    <property type="entry name" value="RICIN B-LIKE LECTIN EULS3"/>
    <property type="match status" value="1"/>
</dbReference>
<name>A0AAF0TC41_SOLVR</name>
<evidence type="ECO:0000313" key="3">
    <source>
        <dbReference type="Proteomes" id="UP001234989"/>
    </source>
</evidence>
<evidence type="ECO:0000256" key="1">
    <source>
        <dbReference type="SAM" id="MobiDB-lite"/>
    </source>
</evidence>
<dbReference type="AlphaFoldDB" id="A0AAF0TC41"/>
<dbReference type="SUPFAM" id="SSF50370">
    <property type="entry name" value="Ricin B-like lectins"/>
    <property type="match status" value="1"/>
</dbReference>
<feature type="compositionally biased region" description="Pro residues" evidence="1">
    <location>
        <begin position="100"/>
        <end position="116"/>
    </location>
</feature>
<accession>A0AAF0TC41</accession>
<dbReference type="EMBL" id="CP133612">
    <property type="protein sequence ID" value="WMV07735.1"/>
    <property type="molecule type" value="Genomic_DNA"/>
</dbReference>
<feature type="compositionally biased region" description="Basic and acidic residues" evidence="1">
    <location>
        <begin position="124"/>
        <end position="135"/>
    </location>
</feature>
<dbReference type="InterPro" id="IPR035992">
    <property type="entry name" value="Ricin_B-like_lectins"/>
</dbReference>
<dbReference type="PANTHER" id="PTHR31257">
    <property type="entry name" value="RICIN B-LIKE LECTIN EULS3"/>
    <property type="match status" value="1"/>
</dbReference>
<keyword evidence="3" id="KW-1185">Reference proteome</keyword>
<evidence type="ECO:0000313" key="2">
    <source>
        <dbReference type="EMBL" id="WMV07735.1"/>
    </source>
</evidence>
<sequence>MEYPFGHHHHGHHHRRDDDDDRREEFPPPGHRPPSYYDEPPPPPQVGHVFHTSHEGGPPPLMEPNYGRPHYPPPPMDDSYGRTNYPPPPMEENYGGSYNRPPPRSDYYDAPPPPPTSDYSSVEHVSHESESGDRHHDRHHFQPHVPSAFHHQTSDPELMDKPSFRVYTKADTNYSLTIRDEKVVLASNDPSDPFQHWYKDEKCSTKVKDEEGFPSFALVNKASGLALKHSIGASHPYHARDGGFNGDEDCECVRRKESQCPVNYLSLYCVQLTPYNPDVLDASILWTESRDVGDGYRAVRMVNNINLNLDAWNADKQHGGVRDGTTVCLWEWWKGDNRNQHWKIVRFCKFGNIAV</sequence>
<feature type="compositionally biased region" description="Basic residues" evidence="1">
    <location>
        <begin position="1"/>
        <end position="15"/>
    </location>
</feature>
<proteinExistence type="predicted"/>
<protein>
    <submittedName>
        <fullName evidence="2">Uncharacterized protein</fullName>
    </submittedName>
</protein>
<reference evidence="2" key="1">
    <citation type="submission" date="2023-08" db="EMBL/GenBank/DDBJ databases">
        <title>A de novo genome assembly of Solanum verrucosum Schlechtendal, a Mexican diploid species geographically isolated from the other diploid A-genome species in potato relatives.</title>
        <authorList>
            <person name="Hosaka K."/>
        </authorList>
    </citation>
    <scope>NUCLEOTIDE SEQUENCE</scope>
    <source>
        <tissue evidence="2">Young leaves</tissue>
    </source>
</reference>
<dbReference type="InterPro" id="IPR040249">
    <property type="entry name" value="Ricin_B-like_lectin_EULS3-like"/>
</dbReference>
<dbReference type="CDD" id="cd23431">
    <property type="entry name" value="beta-trefoil_Ricin_AtEULS3-like"/>
    <property type="match status" value="1"/>
</dbReference>
<gene>
    <name evidence="2" type="ORF">MTR67_001120</name>
</gene>
<organism evidence="2 3">
    <name type="scientific">Solanum verrucosum</name>
    <dbReference type="NCBI Taxonomy" id="315347"/>
    <lineage>
        <taxon>Eukaryota</taxon>
        <taxon>Viridiplantae</taxon>
        <taxon>Streptophyta</taxon>
        <taxon>Embryophyta</taxon>
        <taxon>Tracheophyta</taxon>
        <taxon>Spermatophyta</taxon>
        <taxon>Magnoliopsida</taxon>
        <taxon>eudicotyledons</taxon>
        <taxon>Gunneridae</taxon>
        <taxon>Pentapetalae</taxon>
        <taxon>asterids</taxon>
        <taxon>lamiids</taxon>
        <taxon>Solanales</taxon>
        <taxon>Solanaceae</taxon>
        <taxon>Solanoideae</taxon>
        <taxon>Solaneae</taxon>
        <taxon>Solanum</taxon>
    </lineage>
</organism>